<dbReference type="GO" id="GO:0008236">
    <property type="term" value="F:serine-type peptidase activity"/>
    <property type="evidence" value="ECO:0007669"/>
    <property type="project" value="InterPro"/>
</dbReference>
<dbReference type="Pfam" id="PF03572">
    <property type="entry name" value="Peptidase_S41"/>
    <property type="match status" value="1"/>
</dbReference>
<evidence type="ECO:0000313" key="3">
    <source>
        <dbReference type="EMBL" id="KAA2368786.1"/>
    </source>
</evidence>
<protein>
    <submittedName>
        <fullName evidence="3">Peptidase S41</fullName>
    </submittedName>
</protein>
<keyword evidence="1" id="KW-0732">Signal</keyword>
<evidence type="ECO:0000259" key="2">
    <source>
        <dbReference type="Pfam" id="PF03572"/>
    </source>
</evidence>
<name>A0A5B3G5Y9_9BACT</name>
<dbReference type="InterPro" id="IPR029045">
    <property type="entry name" value="ClpP/crotonase-like_dom_sf"/>
</dbReference>
<evidence type="ECO:0000313" key="4">
    <source>
        <dbReference type="Proteomes" id="UP000323567"/>
    </source>
</evidence>
<dbReference type="SUPFAM" id="SSF52096">
    <property type="entry name" value="ClpP/crotonase"/>
    <property type="match status" value="1"/>
</dbReference>
<feature type="domain" description="Tail specific protease" evidence="2">
    <location>
        <begin position="135"/>
        <end position="338"/>
    </location>
</feature>
<feature type="signal peptide" evidence="1">
    <location>
        <begin position="1"/>
        <end position="23"/>
    </location>
</feature>
<reference evidence="3 4" key="1">
    <citation type="journal article" date="2019" name="Nat. Med.">
        <title>A library of human gut bacterial isolates paired with longitudinal multiomics data enables mechanistic microbiome research.</title>
        <authorList>
            <person name="Poyet M."/>
            <person name="Groussin M."/>
            <person name="Gibbons S.M."/>
            <person name="Avila-Pacheco J."/>
            <person name="Jiang X."/>
            <person name="Kearney S.M."/>
            <person name="Perrotta A.R."/>
            <person name="Berdy B."/>
            <person name="Zhao S."/>
            <person name="Lieberman T.D."/>
            <person name="Swanson P.K."/>
            <person name="Smith M."/>
            <person name="Roesemann S."/>
            <person name="Alexander J.E."/>
            <person name="Rich S.A."/>
            <person name="Livny J."/>
            <person name="Vlamakis H."/>
            <person name="Clish C."/>
            <person name="Bullock K."/>
            <person name="Deik A."/>
            <person name="Scott J."/>
            <person name="Pierce K.A."/>
            <person name="Xavier R.J."/>
            <person name="Alm E.J."/>
        </authorList>
    </citation>
    <scope>NUCLEOTIDE SEQUENCE [LARGE SCALE GENOMIC DNA]</scope>
    <source>
        <strain evidence="3 4">BIOML-A2</strain>
    </source>
</reference>
<accession>A0A5B3G5Y9</accession>
<dbReference type="Proteomes" id="UP000323567">
    <property type="component" value="Unassembled WGS sequence"/>
</dbReference>
<dbReference type="RefSeq" id="WP_149887500.1">
    <property type="nucleotide sequence ID" value="NZ_CAUENT010000016.1"/>
</dbReference>
<evidence type="ECO:0000256" key="1">
    <source>
        <dbReference type="SAM" id="SignalP"/>
    </source>
</evidence>
<dbReference type="GO" id="GO:0006508">
    <property type="term" value="P:proteolysis"/>
    <property type="evidence" value="ECO:0007669"/>
    <property type="project" value="InterPro"/>
</dbReference>
<dbReference type="Gene3D" id="3.90.226.10">
    <property type="entry name" value="2-enoyl-CoA Hydratase, Chain A, domain 1"/>
    <property type="match status" value="1"/>
</dbReference>
<organism evidence="3 4">
    <name type="scientific">Alistipes shahii</name>
    <dbReference type="NCBI Taxonomy" id="328814"/>
    <lineage>
        <taxon>Bacteria</taxon>
        <taxon>Pseudomonadati</taxon>
        <taxon>Bacteroidota</taxon>
        <taxon>Bacteroidia</taxon>
        <taxon>Bacteroidales</taxon>
        <taxon>Rikenellaceae</taxon>
        <taxon>Alistipes</taxon>
    </lineage>
</organism>
<gene>
    <name evidence="3" type="ORF">F2Y13_09990</name>
</gene>
<comment type="caution">
    <text evidence="3">The sequence shown here is derived from an EMBL/GenBank/DDBJ whole genome shotgun (WGS) entry which is preliminary data.</text>
</comment>
<dbReference type="AlphaFoldDB" id="A0A5B3G5Y9"/>
<feature type="chain" id="PRO_5022860664" evidence="1">
    <location>
        <begin position="24"/>
        <end position="369"/>
    </location>
</feature>
<dbReference type="InterPro" id="IPR005151">
    <property type="entry name" value="Tail-specific_protease"/>
</dbReference>
<dbReference type="EMBL" id="VVXK01000013">
    <property type="protein sequence ID" value="KAA2368786.1"/>
    <property type="molecule type" value="Genomic_DNA"/>
</dbReference>
<proteinExistence type="predicted"/>
<sequence length="369" mass="40897">MSVLLRVLPLVAAVAGLLLPAGAQVPVKGGEVSDFDFAVGVVERAYAGYPDKTANRAAEYGALKERLRSGIASGCDTYDAVAEYLGWFDDSHLGTEGVRAYRPKSIRRPSDYAARMERYDPQFTHCRVDGETYLIRFPSCDLNEEQTAWVRTAVRAYLASGCENLILDIRGNGGGSDSAYEPLLRLLYDHEGAEDAMEYRVSDLAVAHVREFAGDTERGRGKIARMERTPAGEFLTDGPKTYRIHYDSVSPRPRRAGLLIDGKVGSSGEQLVLEVRASSRRTTVYGQDNTLGCLDFSNCEILYFPQDPTRWMMLPTTRSCRVPEGRGIDSAGIAPDVRIPLPLPEVLTDNVDTWTLWVAEDMKTEKRKE</sequence>